<protein>
    <submittedName>
        <fullName evidence="1">Uncharacterized protein</fullName>
    </submittedName>
</protein>
<dbReference type="Proteomes" id="UP000078572">
    <property type="component" value="Chromosome 1"/>
</dbReference>
<dbReference type="RefSeq" id="WP_064805626.1">
    <property type="nucleotide sequence ID" value="NZ_CP016022.1"/>
</dbReference>
<dbReference type="OrthoDB" id="9156802at2"/>
<organism evidence="1 2">
    <name type="scientific">Ralstonia insidiosa</name>
    <dbReference type="NCBI Taxonomy" id="190721"/>
    <lineage>
        <taxon>Bacteria</taxon>
        <taxon>Pseudomonadati</taxon>
        <taxon>Pseudomonadota</taxon>
        <taxon>Betaproteobacteria</taxon>
        <taxon>Burkholderiales</taxon>
        <taxon>Burkholderiaceae</taxon>
        <taxon>Ralstonia</taxon>
    </lineage>
</organism>
<reference evidence="2" key="1">
    <citation type="submission" date="2016-06" db="EMBL/GenBank/DDBJ databases">
        <authorList>
            <person name="Xu Y."/>
            <person name="Nagy A."/>
            <person name="Yan X."/>
            <person name="Kim S.W."/>
            <person name="Haley B."/>
            <person name="Liu N.T."/>
            <person name="Nou X."/>
        </authorList>
    </citation>
    <scope>NUCLEOTIDE SEQUENCE [LARGE SCALE GENOMIC DNA]</scope>
    <source>
        <strain evidence="2">ATCC 49129</strain>
    </source>
</reference>
<evidence type="ECO:0000313" key="2">
    <source>
        <dbReference type="Proteomes" id="UP000078572"/>
    </source>
</evidence>
<proteinExistence type="predicted"/>
<gene>
    <name evidence="1" type="ORF">A9Y76_16780</name>
</gene>
<keyword evidence="2" id="KW-1185">Reference proteome</keyword>
<accession>A0A192A0U4</accession>
<name>A0A192A0U4_9RALS</name>
<dbReference type="AlphaFoldDB" id="A0A192A0U4"/>
<sequence>MHQHKNHSMKRAGEAGYVVSKHVVRCVLDARQAVLENTPHVLVVDERSAAMADKFLNLLGRIALSEAPSDRLPGVPRII</sequence>
<dbReference type="EMBL" id="CP016022">
    <property type="protein sequence ID" value="ANJ74004.1"/>
    <property type="molecule type" value="Genomic_DNA"/>
</dbReference>
<evidence type="ECO:0000313" key="1">
    <source>
        <dbReference type="EMBL" id="ANJ74004.1"/>
    </source>
</evidence>
<dbReference type="GeneID" id="61527680"/>